<dbReference type="Pfam" id="PF13195">
    <property type="entry name" value="DUF4011"/>
    <property type="match status" value="1"/>
</dbReference>
<dbReference type="Pfam" id="PF13086">
    <property type="entry name" value="AAA_11"/>
    <property type="match status" value="2"/>
</dbReference>
<accession>A0ABZ0HSE1</accession>
<reference evidence="6 7" key="1">
    <citation type="submission" date="2023-10" db="EMBL/GenBank/DDBJ databases">
        <title>Novel methanotroph of the genus Methylocapsa from a subarctic wetland.</title>
        <authorList>
            <person name="Belova S.E."/>
            <person name="Oshkin I.Y."/>
            <person name="Miroshnikov K."/>
            <person name="Dedysh S.N."/>
        </authorList>
    </citation>
    <scope>NUCLEOTIDE SEQUENCE [LARGE SCALE GENOMIC DNA]</scope>
    <source>
        <strain evidence="6 7">RX1</strain>
    </source>
</reference>
<dbReference type="InterPro" id="IPR041679">
    <property type="entry name" value="DNA2/NAM7-like_C"/>
</dbReference>
<feature type="domain" description="DNA2/NAM7 helicase helicase" evidence="3">
    <location>
        <begin position="313"/>
        <end position="380"/>
    </location>
</feature>
<dbReference type="CDD" id="cd18808">
    <property type="entry name" value="SF1_C_Upf1"/>
    <property type="match status" value="1"/>
</dbReference>
<organism evidence="6 7">
    <name type="scientific">Methylocapsa polymorpha</name>
    <dbReference type="NCBI Taxonomy" id="3080828"/>
    <lineage>
        <taxon>Bacteria</taxon>
        <taxon>Pseudomonadati</taxon>
        <taxon>Pseudomonadota</taxon>
        <taxon>Alphaproteobacteria</taxon>
        <taxon>Hyphomicrobiales</taxon>
        <taxon>Beijerinckiaceae</taxon>
        <taxon>Methylocapsa</taxon>
    </lineage>
</organism>
<dbReference type="Proteomes" id="UP001626536">
    <property type="component" value="Chromosome"/>
</dbReference>
<dbReference type="InterPro" id="IPR025103">
    <property type="entry name" value="DUF4011"/>
</dbReference>
<feature type="domain" description="DNA2/NAM7 helicase helicase" evidence="3">
    <location>
        <begin position="949"/>
        <end position="990"/>
    </location>
</feature>
<dbReference type="InterPro" id="IPR011335">
    <property type="entry name" value="Restrct_endonuc-II-like"/>
</dbReference>
<dbReference type="EMBL" id="CP136862">
    <property type="protein sequence ID" value="WOJ90219.1"/>
    <property type="molecule type" value="Genomic_DNA"/>
</dbReference>
<dbReference type="InterPro" id="IPR047187">
    <property type="entry name" value="SF1_C_Upf1"/>
</dbReference>
<dbReference type="Pfam" id="PF13087">
    <property type="entry name" value="AAA_12"/>
    <property type="match status" value="1"/>
</dbReference>
<evidence type="ECO:0000256" key="1">
    <source>
        <dbReference type="SAM" id="MobiDB-lite"/>
    </source>
</evidence>
<evidence type="ECO:0000259" key="2">
    <source>
        <dbReference type="Pfam" id="PF11784"/>
    </source>
</evidence>
<feature type="region of interest" description="Disordered" evidence="1">
    <location>
        <begin position="1366"/>
        <end position="1385"/>
    </location>
</feature>
<evidence type="ECO:0000313" key="6">
    <source>
        <dbReference type="EMBL" id="WOJ90219.1"/>
    </source>
</evidence>
<dbReference type="InterPro" id="IPR049468">
    <property type="entry name" value="Restrct_endonuc-II-like_dom"/>
</dbReference>
<dbReference type="RefSeq" id="WP_407339666.1">
    <property type="nucleotide sequence ID" value="NZ_CP136862.1"/>
</dbReference>
<gene>
    <name evidence="6" type="ORF">RZS28_02635</name>
</gene>
<name>A0ABZ0HSE1_9HYPH</name>
<feature type="compositionally biased region" description="Low complexity" evidence="1">
    <location>
        <begin position="1366"/>
        <end position="1380"/>
    </location>
</feature>
<dbReference type="InterPro" id="IPR041677">
    <property type="entry name" value="DNA2/NAM7_AAA_11"/>
</dbReference>
<proteinExistence type="predicted"/>
<evidence type="ECO:0000313" key="7">
    <source>
        <dbReference type="Proteomes" id="UP001626536"/>
    </source>
</evidence>
<evidence type="ECO:0000259" key="3">
    <source>
        <dbReference type="Pfam" id="PF13086"/>
    </source>
</evidence>
<evidence type="ECO:0000259" key="4">
    <source>
        <dbReference type="Pfam" id="PF13087"/>
    </source>
</evidence>
<keyword evidence="7" id="KW-1185">Reference proteome</keyword>
<sequence length="1562" mass="171435">MGDVTSIKAGRRSTRTDAIETYVEKLLDETRLKLIETGTRNRLIHTPRGARRTRSLPILGASSDAVFQGLVRENRPLRFLASDDAGELRKETSGPRGPRLVASRAYESRGLQTALSPEFLQKRLHGIHRDAKTAEEERGVNILFLALGFLRWYEDEKSDLIRQAPLVLLPVDLVRDDKRSAFDVKFRDDDIATNQALQERLRGDFGIALPDVPETEDWLPSAYFAKVASAVAAKRRWSIDADGIELGFYSFSRLLMVRDLDPANWPDRALASHPLLRGLLCEGFASEEPIFPEGAKLDEILNPVDLVQVVDADSSQTRVIETVRAGRNLVVQGPPGTGKSQTIANIIAAAVHDGKTVLFVAEKMAALNVVHDRLRKAGLEDICLELHSHTANKRLVANRLDQTLQGAAVDEPSDAIEELTAARDRLNHVAQRLHAPIGETAMTPYQALSTQIAAAGREAAPDMRLVEEAALWTRDEFEEKDRRIARLAELTASAGPLGQHAYFGMRQTNLQPADFQRLVPQLQGLADKAAALASYAAEIGTYFGLRQVPTLAGIKALIAIFRLIASLPRGGETIATALACAPSLRRVAEAAALGSKWRRQSAPYLSIFHPSAWRAPAAALRAPLAKGAAFWPARFGKDYREAGRALASLLSGPLPRRPAERLALLDALLEGQSHRREFAAEANFLASLLGDAWRGEKTDFALVRSIAGTIEELAAFDVHLNLPRVINMARDGVAAAYADELEKDLGATLSALADARTRLDLDIAAIFRVNSVGAIDLRLLAKHAAQWAANHTRFEEWARLAKADRQLRAIGPAVIADKLASGRLDPGQARAELEIAFAEACWKKAITASPDLAVFDGAQHGERVKRFIDLESSRRCAAAQRIRARHQAAIPRGALGAMGVIRGEIGRKRNHMPLRKLMRTAGDTVQKIKPVFLMSPISVAQFLPPGAIQFDLLVIDEASQVRPGDALGLIARCRQIVVVGDKKQLPPTTFFDRMITDELEPPEDDEAKPGRWSGVAPVTDLESILSLCEARGVETQMLRWHYRSRHPSLIEVSNAEFYKHLIMPPAPSTERKAMGLVLRRVQGAYDRGGQRTNTIEAETIAEAVADHARRARHLSIGIVTFSTAQRDLVGDRLETKRRADPILDAFLREGGTEDVFVKNLENVQGDERDVILISVGYGPREVGKPLDSMGFGPISAEGGERRLNVLFTRARLRCEIFVSFGSGEINLERATGEGPRVLKRFLRYAETGALEENRPTGGGFESAFEATVAAAIEDFGYKVDAQVGSAGFRLDLAVRDPAEPGRYMLAIECDGATYHSALWARERDRLRQEVLEGLGWRIYRIWSTDWFYRRGEQLEKLKAALETARSPAAREAPAPASPDALEGPPIAADAFRPPAYELAKRQVRQGAQIHELIAADLADVIRSVIEQEGPIHRDEIARRVASLFGKARPGPRIIEAVARGLTLLPSLAPDLLCEAEFWFTKGQREAPPVRDRAAAPTSLQKLEMIAPIEISAAIEIARTHDNGLNHSDLAAAVARLLGFQRAKPELRKLALSLASLSPTCPS</sequence>
<feature type="domain" description="Restriction endonuclease type II-like" evidence="5">
    <location>
        <begin position="1264"/>
        <end position="1361"/>
    </location>
</feature>
<protein>
    <submittedName>
        <fullName evidence="6">DUF3320 domain-containing protein</fullName>
    </submittedName>
</protein>
<dbReference type="Gene3D" id="3.40.960.10">
    <property type="entry name" value="VSR Endonuclease"/>
    <property type="match status" value="1"/>
</dbReference>
<dbReference type="Pfam" id="PF11784">
    <property type="entry name" value="DUF3320"/>
    <property type="match status" value="1"/>
</dbReference>
<dbReference type="Pfam" id="PF18741">
    <property type="entry name" value="MTES_1575"/>
    <property type="match status" value="1"/>
</dbReference>
<dbReference type="InterPro" id="IPR045055">
    <property type="entry name" value="DNA2/NAM7-like"/>
</dbReference>
<dbReference type="InterPro" id="IPR027417">
    <property type="entry name" value="P-loop_NTPase"/>
</dbReference>
<dbReference type="PANTHER" id="PTHR10887">
    <property type="entry name" value="DNA2/NAM7 HELICASE FAMILY"/>
    <property type="match status" value="1"/>
</dbReference>
<dbReference type="SUPFAM" id="SSF52980">
    <property type="entry name" value="Restriction endonuclease-like"/>
    <property type="match status" value="1"/>
</dbReference>
<dbReference type="InterPro" id="IPR021754">
    <property type="entry name" value="DUF3320"/>
</dbReference>
<dbReference type="PANTHER" id="PTHR10887:SF530">
    <property type="entry name" value="SUPERFAMILY I DNA HELICASES"/>
    <property type="match status" value="1"/>
</dbReference>
<evidence type="ECO:0000259" key="5">
    <source>
        <dbReference type="Pfam" id="PF18741"/>
    </source>
</evidence>
<feature type="domain" description="DUF3320" evidence="2">
    <location>
        <begin position="1412"/>
        <end position="1453"/>
    </location>
</feature>
<feature type="domain" description="DNA2/NAM7 helicase-like C-terminal" evidence="4">
    <location>
        <begin position="1027"/>
        <end position="1214"/>
    </location>
</feature>
<dbReference type="Gene3D" id="3.40.50.300">
    <property type="entry name" value="P-loop containing nucleotide triphosphate hydrolases"/>
    <property type="match status" value="3"/>
</dbReference>
<dbReference type="SUPFAM" id="SSF52540">
    <property type="entry name" value="P-loop containing nucleoside triphosphate hydrolases"/>
    <property type="match status" value="1"/>
</dbReference>